<feature type="region of interest" description="Disordered" evidence="5">
    <location>
        <begin position="147"/>
        <end position="166"/>
    </location>
</feature>
<dbReference type="EMBL" id="NKHZ01000011">
    <property type="protein sequence ID" value="PNS21375.1"/>
    <property type="molecule type" value="Genomic_DNA"/>
</dbReference>
<name>A0A2K1R266_9PEZI</name>
<comment type="function">
    <text evidence="4">Component of the Mediator complex, a coactivator involved in the regulated transcription of nearly all RNA polymerase II-dependent genes. Mediator functions as a bridge to convey information from gene-specific regulatory proteins to the basal RNA polymerase II transcription machinery. Mediator is recruited to promoters by direct interactions with regulatory proteins and serves as a scaffold for the assembly of a functional pre-initiation complex with RNA polymerase II and the general transcription factors.</text>
</comment>
<feature type="region of interest" description="Disordered" evidence="5">
    <location>
        <begin position="36"/>
        <end position="60"/>
    </location>
</feature>
<dbReference type="STRING" id="2082308.A0A2K1R266"/>
<evidence type="ECO:0000256" key="4">
    <source>
        <dbReference type="RuleBase" id="RU364147"/>
    </source>
</evidence>
<dbReference type="InterPro" id="IPR019404">
    <property type="entry name" value="Mediator_Med11"/>
</dbReference>
<evidence type="ECO:0000256" key="1">
    <source>
        <dbReference type="ARBA" id="ARBA00004123"/>
    </source>
</evidence>
<comment type="subunit">
    <text evidence="4">Component of the Mediator complex.</text>
</comment>
<dbReference type="Gene3D" id="1.10.287.3490">
    <property type="match status" value="1"/>
</dbReference>
<evidence type="ECO:0000256" key="3">
    <source>
        <dbReference type="ARBA" id="ARBA00023242"/>
    </source>
</evidence>
<comment type="caution">
    <text evidence="6">The sequence shown here is derived from an EMBL/GenBank/DDBJ whole genome shotgun (WGS) entry which is preliminary data.</text>
</comment>
<reference evidence="6 7" key="1">
    <citation type="submission" date="2017-06" db="EMBL/GenBank/DDBJ databases">
        <title>Draft genome sequence of a variant of Elsinoe murrayae.</title>
        <authorList>
            <person name="Cheng Q."/>
        </authorList>
    </citation>
    <scope>NUCLEOTIDE SEQUENCE [LARGE SCALE GENOMIC DNA]</scope>
    <source>
        <strain evidence="6 7">CQ-2017a</strain>
    </source>
</reference>
<proteinExistence type="inferred from homology"/>
<keyword evidence="4" id="KW-0805">Transcription regulation</keyword>
<dbReference type="OrthoDB" id="5418434at2759"/>
<accession>A0A2K1R266</accession>
<dbReference type="GO" id="GO:0006357">
    <property type="term" value="P:regulation of transcription by RNA polymerase II"/>
    <property type="evidence" value="ECO:0007669"/>
    <property type="project" value="InterPro"/>
</dbReference>
<evidence type="ECO:0000313" key="6">
    <source>
        <dbReference type="EMBL" id="PNS21375.1"/>
    </source>
</evidence>
<sequence>MTQPSISPAERIRDLSSINADVPTLLASASGAIKALTGDPADSASQDHPREPSLQSSKEAFTSNANTYFTTIQAIMARLRRQAYALEEAGILAAETPALSSGARVQGIEEERLVNGGLGNLDIAWLNSRVGGGGLEKESEVLEEAKNLAEEELKHKNEGDDEMKDS</sequence>
<feature type="compositionally biased region" description="Basic and acidic residues" evidence="5">
    <location>
        <begin position="147"/>
        <end position="158"/>
    </location>
</feature>
<dbReference type="GO" id="GO:0003712">
    <property type="term" value="F:transcription coregulator activity"/>
    <property type="evidence" value="ECO:0007669"/>
    <property type="project" value="InterPro"/>
</dbReference>
<evidence type="ECO:0000256" key="2">
    <source>
        <dbReference type="ARBA" id="ARBA00008186"/>
    </source>
</evidence>
<keyword evidence="4" id="KW-0804">Transcription</keyword>
<evidence type="ECO:0000256" key="5">
    <source>
        <dbReference type="SAM" id="MobiDB-lite"/>
    </source>
</evidence>
<evidence type="ECO:0000313" key="7">
    <source>
        <dbReference type="Proteomes" id="UP000243797"/>
    </source>
</evidence>
<dbReference type="Pfam" id="PF10280">
    <property type="entry name" value="Med11"/>
    <property type="match status" value="1"/>
</dbReference>
<comment type="similarity">
    <text evidence="2 4">Belongs to the Mediator complex subunit 11 family.</text>
</comment>
<dbReference type="Proteomes" id="UP000243797">
    <property type="component" value="Unassembled WGS sequence"/>
</dbReference>
<keyword evidence="7" id="KW-1185">Reference proteome</keyword>
<comment type="subcellular location">
    <subcellularLocation>
        <location evidence="1 4">Nucleus</location>
    </subcellularLocation>
</comment>
<organism evidence="6 7">
    <name type="scientific">Sphaceloma murrayae</name>
    <dbReference type="NCBI Taxonomy" id="2082308"/>
    <lineage>
        <taxon>Eukaryota</taxon>
        <taxon>Fungi</taxon>
        <taxon>Dikarya</taxon>
        <taxon>Ascomycota</taxon>
        <taxon>Pezizomycotina</taxon>
        <taxon>Dothideomycetes</taxon>
        <taxon>Dothideomycetidae</taxon>
        <taxon>Myriangiales</taxon>
        <taxon>Elsinoaceae</taxon>
        <taxon>Sphaceloma</taxon>
    </lineage>
</organism>
<dbReference type="InParanoid" id="A0A2K1R266"/>
<dbReference type="AlphaFoldDB" id="A0A2K1R266"/>
<protein>
    <recommendedName>
        <fullName evidence="4">Mediator of RNA polymerase II transcription subunit 11</fullName>
    </recommendedName>
    <alternativeName>
        <fullName evidence="4">Mediator complex subunit 11</fullName>
    </alternativeName>
</protein>
<dbReference type="GO" id="GO:0016592">
    <property type="term" value="C:mediator complex"/>
    <property type="evidence" value="ECO:0007669"/>
    <property type="project" value="InterPro"/>
</dbReference>
<keyword evidence="4" id="KW-0010">Activator</keyword>
<keyword evidence="3 4" id="KW-0539">Nucleus</keyword>
<gene>
    <name evidence="4" type="primary">MED11</name>
    <name evidence="6" type="ORF">CAC42_1154</name>
</gene>